<proteinExistence type="inferred from homology"/>
<comment type="caution">
    <text evidence="7">The sequence shown here is derived from an EMBL/GenBank/DDBJ whole genome shotgun (WGS) entry which is preliminary data.</text>
</comment>
<keyword evidence="3" id="KW-0560">Oxidoreductase</keyword>
<evidence type="ECO:0000256" key="5">
    <source>
        <dbReference type="PIRSR" id="PIRSR604294-1"/>
    </source>
</evidence>
<organism evidence="7 8">
    <name type="scientific">Plectosphaerella cucumerina</name>
    <dbReference type="NCBI Taxonomy" id="40658"/>
    <lineage>
        <taxon>Eukaryota</taxon>
        <taxon>Fungi</taxon>
        <taxon>Dikarya</taxon>
        <taxon>Ascomycota</taxon>
        <taxon>Pezizomycotina</taxon>
        <taxon>Sordariomycetes</taxon>
        <taxon>Hypocreomycetidae</taxon>
        <taxon>Glomerellales</taxon>
        <taxon>Plectosphaerellaceae</taxon>
        <taxon>Plectosphaerella</taxon>
    </lineage>
</organism>
<dbReference type="Pfam" id="PF03055">
    <property type="entry name" value="RPE65"/>
    <property type="match status" value="1"/>
</dbReference>
<evidence type="ECO:0000313" key="8">
    <source>
        <dbReference type="Proteomes" id="UP000813385"/>
    </source>
</evidence>
<evidence type="ECO:0000313" key="7">
    <source>
        <dbReference type="EMBL" id="KAH7367668.1"/>
    </source>
</evidence>
<name>A0A8K0TLC9_9PEZI</name>
<comment type="cofactor">
    <cofactor evidence="5">
        <name>Fe(2+)</name>
        <dbReference type="ChEBI" id="CHEBI:29033"/>
    </cofactor>
    <text evidence="5">Binds 1 Fe(2+) ion per subunit.</text>
</comment>
<evidence type="ECO:0000256" key="1">
    <source>
        <dbReference type="ARBA" id="ARBA00006787"/>
    </source>
</evidence>
<dbReference type="GO" id="GO:0010436">
    <property type="term" value="F:carotenoid dioxygenase activity"/>
    <property type="evidence" value="ECO:0007669"/>
    <property type="project" value="TreeGrafter"/>
</dbReference>
<dbReference type="Proteomes" id="UP000813385">
    <property type="component" value="Unassembled WGS sequence"/>
</dbReference>
<feature type="binding site" evidence="5">
    <location>
        <position position="255"/>
    </location>
    <ligand>
        <name>Fe cation</name>
        <dbReference type="ChEBI" id="CHEBI:24875"/>
        <note>catalytic</note>
    </ligand>
</feature>
<reference evidence="7" key="1">
    <citation type="journal article" date="2021" name="Nat. Commun.">
        <title>Genetic determinants of endophytism in the Arabidopsis root mycobiome.</title>
        <authorList>
            <person name="Mesny F."/>
            <person name="Miyauchi S."/>
            <person name="Thiergart T."/>
            <person name="Pickel B."/>
            <person name="Atanasova L."/>
            <person name="Karlsson M."/>
            <person name="Huettel B."/>
            <person name="Barry K.W."/>
            <person name="Haridas S."/>
            <person name="Chen C."/>
            <person name="Bauer D."/>
            <person name="Andreopoulos W."/>
            <person name="Pangilinan J."/>
            <person name="LaButti K."/>
            <person name="Riley R."/>
            <person name="Lipzen A."/>
            <person name="Clum A."/>
            <person name="Drula E."/>
            <person name="Henrissat B."/>
            <person name="Kohler A."/>
            <person name="Grigoriev I.V."/>
            <person name="Martin F.M."/>
            <person name="Hacquard S."/>
        </authorList>
    </citation>
    <scope>NUCLEOTIDE SEQUENCE</scope>
    <source>
        <strain evidence="7">MPI-CAGE-AT-0016</strain>
    </source>
</reference>
<evidence type="ECO:0000256" key="6">
    <source>
        <dbReference type="SAM" id="MobiDB-lite"/>
    </source>
</evidence>
<keyword evidence="8" id="KW-1185">Reference proteome</keyword>
<dbReference type="InterPro" id="IPR004294">
    <property type="entry name" value="Carotenoid_Oase"/>
</dbReference>
<dbReference type="GO" id="GO:0046872">
    <property type="term" value="F:metal ion binding"/>
    <property type="evidence" value="ECO:0007669"/>
    <property type="project" value="UniProtKB-KW"/>
</dbReference>
<comment type="similarity">
    <text evidence="1">Belongs to the carotenoid oxygenase family.</text>
</comment>
<keyword evidence="4 5" id="KW-0408">Iron</keyword>
<sequence>MGASDASTRIPSAGNTTSLHESDEATSNNTAKKNLARQSFSDWPNAAGFEGLTEHRGPVNLKITGTIPPWASGSLYRTGPGGESVEGTKSGTFRISHWFDGLAHTHRFDILPDDADPSRARVQYSSRRQSEAFEKDIKANGRIHAMTFGQKVDPCVGIFSKFMSVFGRPRLDNVCVTVHADVPALRSFCDKDAGNAEGPSIEAPVAGHQSLPGTLLLGTDTPWFSQLDPATMEHIRYLSPKALHPQLKGLSGPAHGQKDPITGDFVSFNIEFGAGKATYRVFQVSVETGETRILATFPSTPAYMHSFFLTLNYAIICVPVAHLQLSGAKVLWVGSLVEAFQPFDESEVCRWYIVDRNNGGLVAEATSPAAFFFHSVNAFETADGDIVCDTIEYPDTAIVHAFYYDVLLNREGKAEDFWGDKKRAASCRAKLVRYRFEKAQFLDKTSAPAVIQPQKVWEIEAPHDGDMPTINPAVACREHQYVYTLVSRGLSTLFDAIVKIDARTRQVLQWSGPPGHTPGEAIFVARPVEGTRPADEDDGVLLSVVLDGHKGTSYLLCLDAKTMTEMGRAECDFAVGFGFHGQHCPAPLC</sequence>
<feature type="binding site" evidence="5">
    <location>
        <position position="580"/>
    </location>
    <ligand>
        <name>Fe cation</name>
        <dbReference type="ChEBI" id="CHEBI:24875"/>
        <note>catalytic</note>
    </ligand>
</feature>
<dbReference type="EMBL" id="JAGPXD010000002">
    <property type="protein sequence ID" value="KAH7367668.1"/>
    <property type="molecule type" value="Genomic_DNA"/>
</dbReference>
<evidence type="ECO:0000256" key="4">
    <source>
        <dbReference type="ARBA" id="ARBA00023004"/>
    </source>
</evidence>
<evidence type="ECO:0000256" key="3">
    <source>
        <dbReference type="ARBA" id="ARBA00023002"/>
    </source>
</evidence>
<feature type="binding site" evidence="5">
    <location>
        <position position="374"/>
    </location>
    <ligand>
        <name>Fe cation</name>
        <dbReference type="ChEBI" id="CHEBI:24875"/>
        <note>catalytic</note>
    </ligand>
</feature>
<dbReference type="OrthoDB" id="407010at2759"/>
<dbReference type="GO" id="GO:0016121">
    <property type="term" value="P:carotene catabolic process"/>
    <property type="evidence" value="ECO:0007669"/>
    <property type="project" value="TreeGrafter"/>
</dbReference>
<dbReference type="PANTHER" id="PTHR10543:SF24">
    <property type="entry name" value="CAROTENOID ISOMEROOXYGENASE"/>
    <property type="match status" value="1"/>
</dbReference>
<evidence type="ECO:0000256" key="2">
    <source>
        <dbReference type="ARBA" id="ARBA00022723"/>
    </source>
</evidence>
<dbReference type="AlphaFoldDB" id="A0A8K0TLC9"/>
<protein>
    <submittedName>
        <fullName evidence="7">Carotenoid oxygenase</fullName>
    </submittedName>
</protein>
<feature type="binding site" evidence="5">
    <location>
        <position position="305"/>
    </location>
    <ligand>
        <name>Fe cation</name>
        <dbReference type="ChEBI" id="CHEBI:24875"/>
        <note>catalytic</note>
    </ligand>
</feature>
<dbReference type="PANTHER" id="PTHR10543">
    <property type="entry name" value="BETA-CAROTENE DIOXYGENASE"/>
    <property type="match status" value="1"/>
</dbReference>
<accession>A0A8K0TLC9</accession>
<keyword evidence="2 5" id="KW-0479">Metal-binding</keyword>
<feature type="region of interest" description="Disordered" evidence="6">
    <location>
        <begin position="1"/>
        <end position="33"/>
    </location>
</feature>
<gene>
    <name evidence="7" type="ORF">B0T11DRAFT_56890</name>
</gene>